<name>A0A2P6VBE3_9CHLO</name>
<dbReference type="Proteomes" id="UP000239649">
    <property type="component" value="Unassembled WGS sequence"/>
</dbReference>
<evidence type="ECO:0000259" key="1">
    <source>
        <dbReference type="Pfam" id="PF10544"/>
    </source>
</evidence>
<sequence>MALRIIAFRKRLRRTTATSAAATTAAPAAVASVTRRCCRGEMVTGKRCSEWRGLYPSGYCYRHVDQGPYEARMLLRGLRHPGEPKPAAVRYSTVVENSGAVYIAQEVVVRTRGEDLWHLKVGITERSVRERLAEIERLNHAHVPRGSSVWMFNVCSITNVPEPRLVERGLFAQLEPYRLWLDRATGGTEFLGCDAATAVAALGTVLHAVHDRWDASWMRHSRVTLGCARFPGTQEHLQAFREASGLKKSRLKVHLIS</sequence>
<reference evidence="2 3" key="1">
    <citation type="journal article" date="2018" name="Plant J.">
        <title>Genome sequences of Chlorella sorokiniana UTEX 1602 and Micractinium conductrix SAG 241.80: implications to maltose excretion by a green alga.</title>
        <authorList>
            <person name="Arriola M.B."/>
            <person name="Velmurugan N."/>
            <person name="Zhang Y."/>
            <person name="Plunkett M.H."/>
            <person name="Hondzo H."/>
            <person name="Barney B.M."/>
        </authorList>
    </citation>
    <scope>NUCLEOTIDE SEQUENCE [LARGE SCALE GENOMIC DNA]</scope>
    <source>
        <strain evidence="2 3">SAG 241.80</strain>
    </source>
</reference>
<gene>
    <name evidence="2" type="ORF">C2E20_5242</name>
</gene>
<dbReference type="InterPro" id="IPR018306">
    <property type="entry name" value="Phage_T5_Orf172_DNA-bd"/>
</dbReference>
<evidence type="ECO:0000313" key="3">
    <source>
        <dbReference type="Proteomes" id="UP000239649"/>
    </source>
</evidence>
<comment type="caution">
    <text evidence="2">The sequence shown here is derived from an EMBL/GenBank/DDBJ whole genome shotgun (WGS) entry which is preliminary data.</text>
</comment>
<accession>A0A2P6VBE3</accession>
<organism evidence="2 3">
    <name type="scientific">Micractinium conductrix</name>
    <dbReference type="NCBI Taxonomy" id="554055"/>
    <lineage>
        <taxon>Eukaryota</taxon>
        <taxon>Viridiplantae</taxon>
        <taxon>Chlorophyta</taxon>
        <taxon>core chlorophytes</taxon>
        <taxon>Trebouxiophyceae</taxon>
        <taxon>Chlorellales</taxon>
        <taxon>Chlorellaceae</taxon>
        <taxon>Chlorella clade</taxon>
        <taxon>Micractinium</taxon>
    </lineage>
</organism>
<feature type="domain" description="Bacteriophage T5 Orf172 DNA-binding" evidence="1">
    <location>
        <begin position="101"/>
        <end position="201"/>
    </location>
</feature>
<keyword evidence="3" id="KW-1185">Reference proteome</keyword>
<proteinExistence type="predicted"/>
<dbReference type="EMBL" id="LHPF02000015">
    <property type="protein sequence ID" value="PSC71412.1"/>
    <property type="molecule type" value="Genomic_DNA"/>
</dbReference>
<dbReference type="Pfam" id="PF10544">
    <property type="entry name" value="T5orf172"/>
    <property type="match status" value="1"/>
</dbReference>
<evidence type="ECO:0000313" key="2">
    <source>
        <dbReference type="EMBL" id="PSC71412.1"/>
    </source>
</evidence>
<dbReference type="AlphaFoldDB" id="A0A2P6VBE3"/>
<protein>
    <recommendedName>
        <fullName evidence="1">Bacteriophage T5 Orf172 DNA-binding domain-containing protein</fullName>
    </recommendedName>
</protein>